<evidence type="ECO:0000256" key="2">
    <source>
        <dbReference type="ARBA" id="ARBA00009441"/>
    </source>
</evidence>
<dbReference type="Pfam" id="PF02463">
    <property type="entry name" value="SMC_N"/>
    <property type="match status" value="1"/>
</dbReference>
<dbReference type="CDD" id="cd03241">
    <property type="entry name" value="ABC_RecN"/>
    <property type="match status" value="1"/>
</dbReference>
<dbReference type="PANTHER" id="PTHR11059">
    <property type="entry name" value="DNA REPAIR PROTEIN RECN"/>
    <property type="match status" value="1"/>
</dbReference>
<evidence type="ECO:0000259" key="11">
    <source>
        <dbReference type="SMART" id="SM00382"/>
    </source>
</evidence>
<reference evidence="12" key="1">
    <citation type="journal article" date="2020" name="mSystems">
        <title>Genome- and Community-Level Interaction Insights into Carbon Utilization and Element Cycling Functions of Hydrothermarchaeota in Hydrothermal Sediment.</title>
        <authorList>
            <person name="Zhou Z."/>
            <person name="Liu Y."/>
            <person name="Xu W."/>
            <person name="Pan J."/>
            <person name="Luo Z.H."/>
            <person name="Li M."/>
        </authorList>
    </citation>
    <scope>NUCLEOTIDE SEQUENCE [LARGE SCALE GENOMIC DNA]</scope>
    <source>
        <strain evidence="12">SpSt-747</strain>
    </source>
</reference>
<feature type="domain" description="AAA+ ATPase" evidence="11">
    <location>
        <begin position="33"/>
        <end position="521"/>
    </location>
</feature>
<dbReference type="PIRSF" id="PIRSF003128">
    <property type="entry name" value="RecN"/>
    <property type="match status" value="1"/>
</dbReference>
<sequence length="575" mass="64649">MGNGYPEASGARVLRTLVIRDFILVEHQEIPFAPGMNVITGETGTGKSLLVNALSLLLGARGKEEWIRPGSVRAVVEGCFALQGVPEVRQYLAACGIPPEEDLVVLSRELTQGTKSKARINGRSVPLNVLRDVAVLFLDICGQREHSLFFTSSNILRLLDTFLPERGKAVKQQYVARFEEKRVLEERLSSLERGQEKELAELEEILEEMQQSELTPELILDYEEEFGRISQAQRYLEAVQEFRESILGDGGVLWRISRLRALFRELSGTSAAPQEAEVQEILERVELELEEALRLVQGLERLFSFSPERVENVERAVAEIERLKRKYRFLTTSELVAFLKGLKERKNILEEEIAQKDILRERIAELSRELLFLGGELSAERRRAFEVLRERVKEELATLALQGANLDLVLEKRREPGPEGIDEARLLVSLNPGMPLLPVEEAASGGEISRIVLALKSVASALSGTPVLVFDEIDQGVGGVTAFGVGDKLKKLSRQHQVICITHLPQIASFADHHLKVEKFSTEEKAWVEVTPLSSWEERLREIARMMGDEKKQAATLEYAETLIRRARSGGFEIQ</sequence>
<evidence type="ECO:0000256" key="7">
    <source>
        <dbReference type="ARBA" id="ARBA00023204"/>
    </source>
</evidence>
<evidence type="ECO:0000256" key="6">
    <source>
        <dbReference type="ARBA" id="ARBA00022840"/>
    </source>
</evidence>
<dbReference type="GO" id="GO:0005524">
    <property type="term" value="F:ATP binding"/>
    <property type="evidence" value="ECO:0007669"/>
    <property type="project" value="UniProtKB-KW"/>
</dbReference>
<comment type="function">
    <text evidence="1 9">May be involved in recombinational repair of damaged DNA.</text>
</comment>
<evidence type="ECO:0000256" key="3">
    <source>
        <dbReference type="ARBA" id="ARBA00021315"/>
    </source>
</evidence>
<organism evidence="12">
    <name type="scientific">Candidatus Caldatribacterium californiense</name>
    <dbReference type="NCBI Taxonomy" id="1454726"/>
    <lineage>
        <taxon>Bacteria</taxon>
        <taxon>Pseudomonadati</taxon>
        <taxon>Atribacterota</taxon>
        <taxon>Atribacteria</taxon>
        <taxon>Atribacterales</taxon>
        <taxon>Candidatus Caldatribacteriaceae</taxon>
        <taxon>Candidatus Caldatribacterium</taxon>
    </lineage>
</organism>
<dbReference type="EMBL" id="DTFV01000115">
    <property type="protein sequence ID" value="HGI31173.1"/>
    <property type="molecule type" value="Genomic_DNA"/>
</dbReference>
<feature type="coiled-coil region" evidence="10">
    <location>
        <begin position="275"/>
        <end position="369"/>
    </location>
</feature>
<evidence type="ECO:0000256" key="9">
    <source>
        <dbReference type="PIRNR" id="PIRNR003128"/>
    </source>
</evidence>
<dbReference type="InterPro" id="IPR004604">
    <property type="entry name" value="DNA_recomb/repair_RecN"/>
</dbReference>
<dbReference type="GO" id="GO:0009432">
    <property type="term" value="P:SOS response"/>
    <property type="evidence" value="ECO:0007669"/>
    <property type="project" value="TreeGrafter"/>
</dbReference>
<accession>A0A7V3YHG6</accession>
<dbReference type="InterPro" id="IPR003395">
    <property type="entry name" value="RecF/RecN/SMC_N"/>
</dbReference>
<dbReference type="PANTHER" id="PTHR11059:SF0">
    <property type="entry name" value="DNA REPAIR PROTEIN RECN"/>
    <property type="match status" value="1"/>
</dbReference>
<dbReference type="AlphaFoldDB" id="A0A7V3YHG6"/>
<gene>
    <name evidence="12" type="ORF">ENV30_07725</name>
</gene>
<proteinExistence type="inferred from homology"/>
<dbReference type="GO" id="GO:0006281">
    <property type="term" value="P:DNA repair"/>
    <property type="evidence" value="ECO:0007669"/>
    <property type="project" value="UniProtKB-KW"/>
</dbReference>
<comment type="caution">
    <text evidence="12">The sequence shown here is derived from an EMBL/GenBank/DDBJ whole genome shotgun (WGS) entry which is preliminary data.</text>
</comment>
<protein>
    <recommendedName>
        <fullName evidence="3 9">DNA repair protein RecN</fullName>
    </recommendedName>
    <alternativeName>
        <fullName evidence="8 9">Recombination protein N</fullName>
    </alternativeName>
</protein>
<keyword evidence="10" id="KW-0175">Coiled coil</keyword>
<dbReference type="Gene3D" id="3.40.50.300">
    <property type="entry name" value="P-loop containing nucleotide triphosphate hydrolases"/>
    <property type="match status" value="2"/>
</dbReference>
<evidence type="ECO:0000256" key="5">
    <source>
        <dbReference type="ARBA" id="ARBA00022763"/>
    </source>
</evidence>
<dbReference type="SUPFAM" id="SSF52540">
    <property type="entry name" value="P-loop containing nucleoside triphosphate hydrolases"/>
    <property type="match status" value="1"/>
</dbReference>
<evidence type="ECO:0000256" key="8">
    <source>
        <dbReference type="ARBA" id="ARBA00033408"/>
    </source>
</evidence>
<evidence type="ECO:0000256" key="4">
    <source>
        <dbReference type="ARBA" id="ARBA00022741"/>
    </source>
</evidence>
<name>A0A7V3YHG6_9BACT</name>
<comment type="similarity">
    <text evidence="2 9">Belongs to the RecN family.</text>
</comment>
<dbReference type="GO" id="GO:0043590">
    <property type="term" value="C:bacterial nucleoid"/>
    <property type="evidence" value="ECO:0007669"/>
    <property type="project" value="TreeGrafter"/>
</dbReference>
<dbReference type="SMART" id="SM00382">
    <property type="entry name" value="AAA"/>
    <property type="match status" value="1"/>
</dbReference>
<keyword evidence="4" id="KW-0547">Nucleotide-binding</keyword>
<evidence type="ECO:0000256" key="1">
    <source>
        <dbReference type="ARBA" id="ARBA00003618"/>
    </source>
</evidence>
<dbReference type="GO" id="GO:0006310">
    <property type="term" value="P:DNA recombination"/>
    <property type="evidence" value="ECO:0007669"/>
    <property type="project" value="InterPro"/>
</dbReference>
<evidence type="ECO:0000256" key="10">
    <source>
        <dbReference type="SAM" id="Coils"/>
    </source>
</evidence>
<dbReference type="InterPro" id="IPR027417">
    <property type="entry name" value="P-loop_NTPase"/>
</dbReference>
<dbReference type="InterPro" id="IPR003593">
    <property type="entry name" value="AAA+_ATPase"/>
</dbReference>
<keyword evidence="5 9" id="KW-0227">DNA damage</keyword>
<evidence type="ECO:0000313" key="12">
    <source>
        <dbReference type="EMBL" id="HGI31173.1"/>
    </source>
</evidence>
<keyword evidence="7 9" id="KW-0234">DNA repair</keyword>
<keyword evidence="6" id="KW-0067">ATP-binding</keyword>
<feature type="coiled-coil region" evidence="10">
    <location>
        <begin position="188"/>
        <end position="215"/>
    </location>
</feature>